<keyword evidence="2" id="KW-1185">Reference proteome</keyword>
<comment type="caution">
    <text evidence="1">The sequence shown here is derived from an EMBL/GenBank/DDBJ whole genome shotgun (WGS) entry which is preliminary data.</text>
</comment>
<reference evidence="1" key="2">
    <citation type="journal article" date="2020" name="Nat. Commun.">
        <title>Large-scale genome sequencing of mycorrhizal fungi provides insights into the early evolution of symbiotic traits.</title>
        <authorList>
            <person name="Miyauchi S."/>
            <person name="Kiss E."/>
            <person name="Kuo A."/>
            <person name="Drula E."/>
            <person name="Kohler A."/>
            <person name="Sanchez-Garcia M."/>
            <person name="Morin E."/>
            <person name="Andreopoulos B."/>
            <person name="Barry K.W."/>
            <person name="Bonito G."/>
            <person name="Buee M."/>
            <person name="Carver A."/>
            <person name="Chen C."/>
            <person name="Cichocki N."/>
            <person name="Clum A."/>
            <person name="Culley D."/>
            <person name="Crous P.W."/>
            <person name="Fauchery L."/>
            <person name="Girlanda M."/>
            <person name="Hayes R.D."/>
            <person name="Keri Z."/>
            <person name="LaButti K."/>
            <person name="Lipzen A."/>
            <person name="Lombard V."/>
            <person name="Magnuson J."/>
            <person name="Maillard F."/>
            <person name="Murat C."/>
            <person name="Nolan M."/>
            <person name="Ohm R.A."/>
            <person name="Pangilinan J."/>
            <person name="Pereira M.F."/>
            <person name="Perotto S."/>
            <person name="Peter M."/>
            <person name="Pfister S."/>
            <person name="Riley R."/>
            <person name="Sitrit Y."/>
            <person name="Stielow J.B."/>
            <person name="Szollosi G."/>
            <person name="Zifcakova L."/>
            <person name="Stursova M."/>
            <person name="Spatafora J.W."/>
            <person name="Tedersoo L."/>
            <person name="Vaario L.M."/>
            <person name="Yamada A."/>
            <person name="Yan M."/>
            <person name="Wang P."/>
            <person name="Xu J."/>
            <person name="Bruns T."/>
            <person name="Baldrian P."/>
            <person name="Vilgalys R."/>
            <person name="Dunand C."/>
            <person name="Henrissat B."/>
            <person name="Grigoriev I.V."/>
            <person name="Hibbett D."/>
            <person name="Nagy L.G."/>
            <person name="Martin F.M."/>
        </authorList>
    </citation>
    <scope>NUCLEOTIDE SEQUENCE</scope>
    <source>
        <strain evidence="1">P2</strain>
    </source>
</reference>
<reference evidence="1" key="1">
    <citation type="submission" date="2019-10" db="EMBL/GenBank/DDBJ databases">
        <authorList>
            <consortium name="DOE Joint Genome Institute"/>
            <person name="Kuo A."/>
            <person name="Miyauchi S."/>
            <person name="Kiss E."/>
            <person name="Drula E."/>
            <person name="Kohler A."/>
            <person name="Sanchez-Garcia M."/>
            <person name="Andreopoulos B."/>
            <person name="Barry K.W."/>
            <person name="Bonito G."/>
            <person name="Buee M."/>
            <person name="Carver A."/>
            <person name="Chen C."/>
            <person name="Cichocki N."/>
            <person name="Clum A."/>
            <person name="Culley D."/>
            <person name="Crous P.W."/>
            <person name="Fauchery L."/>
            <person name="Girlanda M."/>
            <person name="Hayes R."/>
            <person name="Keri Z."/>
            <person name="Labutti K."/>
            <person name="Lipzen A."/>
            <person name="Lombard V."/>
            <person name="Magnuson J."/>
            <person name="Maillard F."/>
            <person name="Morin E."/>
            <person name="Murat C."/>
            <person name="Nolan M."/>
            <person name="Ohm R."/>
            <person name="Pangilinan J."/>
            <person name="Pereira M."/>
            <person name="Perotto S."/>
            <person name="Peter M."/>
            <person name="Riley R."/>
            <person name="Sitrit Y."/>
            <person name="Stielow B."/>
            <person name="Szollosi G."/>
            <person name="Zifcakova L."/>
            <person name="Stursova M."/>
            <person name="Spatafora J.W."/>
            <person name="Tedersoo L."/>
            <person name="Vaario L.-M."/>
            <person name="Yamada A."/>
            <person name="Yan M."/>
            <person name="Wang P."/>
            <person name="Xu J."/>
            <person name="Bruns T."/>
            <person name="Baldrian P."/>
            <person name="Vilgalys R."/>
            <person name="Henrissat B."/>
            <person name="Grigoriev I.V."/>
            <person name="Hibbett D."/>
            <person name="Nagy L.G."/>
            <person name="Martin F.M."/>
        </authorList>
    </citation>
    <scope>NUCLEOTIDE SEQUENCE</scope>
    <source>
        <strain evidence="1">P2</strain>
    </source>
</reference>
<gene>
    <name evidence="1" type="ORF">BDM02DRAFT_3120368</name>
</gene>
<name>A0ACB6Z6G9_THEGA</name>
<sequence length="147" mass="16348">MRKCAEISDQYAHVLHSLGPATLQVIQPMPPMGSPFATGPPMGVNPQLNMKQMMPPPQLPVVPAQANGVSKRKADHTQEGEGAKRKRVKKPRDPDAPKRPPSSYLLFQNEVRQAMKKANPAMANHEILTNISQRWAEMSPEEKEVRP</sequence>
<organism evidence="1 2">
    <name type="scientific">Thelephora ganbajun</name>
    <name type="common">Ganba fungus</name>
    <dbReference type="NCBI Taxonomy" id="370292"/>
    <lineage>
        <taxon>Eukaryota</taxon>
        <taxon>Fungi</taxon>
        <taxon>Dikarya</taxon>
        <taxon>Basidiomycota</taxon>
        <taxon>Agaricomycotina</taxon>
        <taxon>Agaricomycetes</taxon>
        <taxon>Thelephorales</taxon>
        <taxon>Thelephoraceae</taxon>
        <taxon>Thelephora</taxon>
    </lineage>
</organism>
<proteinExistence type="predicted"/>
<dbReference type="Proteomes" id="UP000886501">
    <property type="component" value="Unassembled WGS sequence"/>
</dbReference>
<evidence type="ECO:0000313" key="1">
    <source>
        <dbReference type="EMBL" id="KAF9645335.1"/>
    </source>
</evidence>
<evidence type="ECO:0000313" key="2">
    <source>
        <dbReference type="Proteomes" id="UP000886501"/>
    </source>
</evidence>
<accession>A0ACB6Z6G9</accession>
<protein>
    <submittedName>
        <fullName evidence="1">Uncharacterized protein</fullName>
    </submittedName>
</protein>
<dbReference type="EMBL" id="MU118094">
    <property type="protein sequence ID" value="KAF9645335.1"/>
    <property type="molecule type" value="Genomic_DNA"/>
</dbReference>